<dbReference type="EMBL" id="JBBMFT010000004">
    <property type="protein sequence ID" value="MEQ2456419.1"/>
    <property type="molecule type" value="Genomic_DNA"/>
</dbReference>
<protein>
    <submittedName>
        <fullName evidence="2">Lactate utilization protein</fullName>
    </submittedName>
</protein>
<keyword evidence="3" id="KW-1185">Reference proteome</keyword>
<dbReference type="Proteomes" id="UP001440599">
    <property type="component" value="Unassembled WGS sequence"/>
</dbReference>
<accession>A0ABV1EP98</accession>
<name>A0ABV1EP98_9FIRM</name>
<dbReference type="PANTHER" id="PTHR36179:SF2">
    <property type="entry name" value="LUD DOMAIN-CONTAINING PROTEIN"/>
    <property type="match status" value="1"/>
</dbReference>
<dbReference type="RefSeq" id="WP_349140054.1">
    <property type="nucleotide sequence ID" value="NZ_JBBMFT010000004.1"/>
</dbReference>
<dbReference type="PANTHER" id="PTHR36179">
    <property type="entry name" value="LUD_DOM DOMAIN-CONTAINING PROTEIN"/>
    <property type="match status" value="1"/>
</dbReference>
<evidence type="ECO:0000259" key="1">
    <source>
        <dbReference type="Pfam" id="PF02589"/>
    </source>
</evidence>
<sequence>MTVFTKVTAHLKQRGFAVSCFATAAEAADYMDGKLDGRSIGIGGSVTVRDMGLAQRLGTHNQILWHWLDGTLSDAAAASVYLTSCNALAETGEILNIDGTGNRVASTLFGHEEVYFLVGCNKLCPDYDTALWRARNVAAPKNAMRLKKKTPCALRGDRCYDCNSPQRICRALNVLWAPPGGVGRTEVVLIGEPLGF</sequence>
<dbReference type="InterPro" id="IPR003741">
    <property type="entry name" value="LUD_dom"/>
</dbReference>
<organism evidence="2 3">
    <name type="scientific">Flavonifractor hominis</name>
    <dbReference type="NCBI Taxonomy" id="3133178"/>
    <lineage>
        <taxon>Bacteria</taxon>
        <taxon>Bacillati</taxon>
        <taxon>Bacillota</taxon>
        <taxon>Clostridia</taxon>
        <taxon>Eubacteriales</taxon>
        <taxon>Oscillospiraceae</taxon>
        <taxon>Flavonifractor</taxon>
    </lineage>
</organism>
<feature type="domain" description="LUD" evidence="1">
    <location>
        <begin position="6"/>
        <end position="189"/>
    </location>
</feature>
<evidence type="ECO:0000313" key="3">
    <source>
        <dbReference type="Proteomes" id="UP001440599"/>
    </source>
</evidence>
<reference evidence="2 3" key="1">
    <citation type="submission" date="2024-03" db="EMBL/GenBank/DDBJ databases">
        <title>Human intestinal bacterial collection.</title>
        <authorList>
            <person name="Pauvert C."/>
            <person name="Hitch T.C.A."/>
            <person name="Clavel T."/>
        </authorList>
    </citation>
    <scope>NUCLEOTIDE SEQUENCE [LARGE SCALE GENOMIC DNA]</scope>
    <source>
        <strain evidence="2 3">CLA-AP-H34</strain>
    </source>
</reference>
<gene>
    <name evidence="2" type="ORF">WMO45_07785</name>
</gene>
<proteinExistence type="predicted"/>
<dbReference type="Pfam" id="PF02589">
    <property type="entry name" value="LUD_dom"/>
    <property type="match status" value="1"/>
</dbReference>
<comment type="caution">
    <text evidence="2">The sequence shown here is derived from an EMBL/GenBank/DDBJ whole genome shotgun (WGS) entry which is preliminary data.</text>
</comment>
<evidence type="ECO:0000313" key="2">
    <source>
        <dbReference type="EMBL" id="MEQ2456419.1"/>
    </source>
</evidence>